<comment type="similarity">
    <text evidence="1">Belongs to the ABC transporter superfamily. ABCB family. Multidrug resistance exporter (TC 3.A.1.201) subfamily.</text>
</comment>
<evidence type="ECO:0000256" key="3">
    <source>
        <dbReference type="ARBA" id="ARBA00022692"/>
    </source>
</evidence>
<reference evidence="13 14" key="1">
    <citation type="journal article" date="2021" name="Nat. Commun.">
        <title>Incipient diploidization of the medicinal plant Perilla within 10,000 years.</title>
        <authorList>
            <person name="Zhang Y."/>
            <person name="Shen Q."/>
            <person name="Leng L."/>
            <person name="Zhang D."/>
            <person name="Chen S."/>
            <person name="Shi Y."/>
            <person name="Ning Z."/>
            <person name="Chen S."/>
        </authorList>
    </citation>
    <scope>NUCLEOTIDE SEQUENCE [LARGE SCALE GENOMIC DNA]</scope>
    <source>
        <strain evidence="14">cv. PC099</strain>
    </source>
</reference>
<feature type="transmembrane region" description="Helical" evidence="10">
    <location>
        <begin position="808"/>
        <end position="839"/>
    </location>
</feature>
<dbReference type="GO" id="GO:0140359">
    <property type="term" value="F:ABC-type transporter activity"/>
    <property type="evidence" value="ECO:0007669"/>
    <property type="project" value="InterPro"/>
</dbReference>
<keyword evidence="8 10" id="KW-0472">Membrane</keyword>
<dbReference type="InterPro" id="IPR036640">
    <property type="entry name" value="ABC1_TM_sf"/>
</dbReference>
<evidence type="ECO:0000256" key="1">
    <source>
        <dbReference type="ARBA" id="ARBA00007577"/>
    </source>
</evidence>
<accession>A0AAD4IUW1</accession>
<evidence type="ECO:0000259" key="11">
    <source>
        <dbReference type="PROSITE" id="PS50893"/>
    </source>
</evidence>
<evidence type="ECO:0000256" key="9">
    <source>
        <dbReference type="ARBA" id="ARBA00023180"/>
    </source>
</evidence>
<dbReference type="PROSITE" id="PS50893">
    <property type="entry name" value="ABC_TRANSPORTER_2"/>
    <property type="match status" value="2"/>
</dbReference>
<dbReference type="GO" id="GO:0016887">
    <property type="term" value="F:ATP hydrolysis activity"/>
    <property type="evidence" value="ECO:0007669"/>
    <property type="project" value="InterPro"/>
</dbReference>
<feature type="transmembrane region" description="Helical" evidence="10">
    <location>
        <begin position="244"/>
        <end position="263"/>
    </location>
</feature>
<dbReference type="PROSITE" id="PS00211">
    <property type="entry name" value="ABC_TRANSPORTER_1"/>
    <property type="match status" value="2"/>
</dbReference>
<dbReference type="Pfam" id="PF00664">
    <property type="entry name" value="ABC_membrane"/>
    <property type="match status" value="2"/>
</dbReference>
<feature type="transmembrane region" description="Helical" evidence="10">
    <location>
        <begin position="901"/>
        <end position="924"/>
    </location>
</feature>
<dbReference type="FunFam" id="3.40.50.300:FF:000205">
    <property type="entry name" value="ABC transporter B family member 4"/>
    <property type="match status" value="2"/>
</dbReference>
<dbReference type="InterPro" id="IPR027417">
    <property type="entry name" value="P-loop_NTPase"/>
</dbReference>
<dbReference type="SUPFAM" id="SSF52540">
    <property type="entry name" value="P-loop containing nucleoside triphosphate hydrolases"/>
    <property type="match status" value="2"/>
</dbReference>
<keyword evidence="6" id="KW-0067">ATP-binding</keyword>
<feature type="transmembrane region" description="Helical" evidence="10">
    <location>
        <begin position="170"/>
        <end position="189"/>
    </location>
</feature>
<keyword evidence="5" id="KW-0547">Nucleotide-binding</keyword>
<dbReference type="GO" id="GO:0005524">
    <property type="term" value="F:ATP binding"/>
    <property type="evidence" value="ECO:0007669"/>
    <property type="project" value="UniProtKB-KW"/>
</dbReference>
<comment type="caution">
    <text evidence="13">The sequence shown here is derived from an EMBL/GenBank/DDBJ whole genome shotgun (WGS) entry which is preliminary data.</text>
</comment>
<evidence type="ECO:0000256" key="2">
    <source>
        <dbReference type="ARBA" id="ARBA00022448"/>
    </source>
</evidence>
<gene>
    <name evidence="13" type="ORF">C2S53_020208</name>
</gene>
<dbReference type="Gene3D" id="3.40.50.300">
    <property type="entry name" value="P-loop containing nucleotide triphosphate hydrolases"/>
    <property type="match status" value="2"/>
</dbReference>
<dbReference type="PROSITE" id="PS50929">
    <property type="entry name" value="ABC_TM1F"/>
    <property type="match status" value="2"/>
</dbReference>
<keyword evidence="7 10" id="KW-1133">Transmembrane helix</keyword>
<dbReference type="InterPro" id="IPR011527">
    <property type="entry name" value="ABC1_TM_dom"/>
</dbReference>
<dbReference type="Gene3D" id="1.20.1560.10">
    <property type="entry name" value="ABC transporter type 1, transmembrane domain"/>
    <property type="match status" value="1"/>
</dbReference>
<dbReference type="Pfam" id="PF00005">
    <property type="entry name" value="ABC_tran"/>
    <property type="match status" value="2"/>
</dbReference>
<evidence type="ECO:0000256" key="8">
    <source>
        <dbReference type="ARBA" id="ARBA00023136"/>
    </source>
</evidence>
<evidence type="ECO:0000256" key="6">
    <source>
        <dbReference type="ARBA" id="ARBA00022840"/>
    </source>
</evidence>
<dbReference type="Proteomes" id="UP001190926">
    <property type="component" value="Unassembled WGS sequence"/>
</dbReference>
<keyword evidence="3 10" id="KW-0812">Transmembrane</keyword>
<dbReference type="PANTHER" id="PTHR45136">
    <property type="entry name" value="ABC TRANSPORTER DOMAIN-CONTAINING PROTEIN"/>
    <property type="match status" value="1"/>
</dbReference>
<dbReference type="EMBL" id="SDAM02002078">
    <property type="protein sequence ID" value="KAH6821526.1"/>
    <property type="molecule type" value="Genomic_DNA"/>
</dbReference>
<feature type="domain" description="ABC transmembrane type-1" evidence="12">
    <location>
        <begin position="678"/>
        <end position="965"/>
    </location>
</feature>
<evidence type="ECO:0000256" key="5">
    <source>
        <dbReference type="ARBA" id="ARBA00022741"/>
    </source>
</evidence>
<dbReference type="InterPro" id="IPR017871">
    <property type="entry name" value="ABC_transporter-like_CS"/>
</dbReference>
<organism evidence="13 14">
    <name type="scientific">Perilla frutescens var. hirtella</name>
    <name type="common">Perilla citriodora</name>
    <name type="synonym">Perilla setoyensis</name>
    <dbReference type="NCBI Taxonomy" id="608512"/>
    <lineage>
        <taxon>Eukaryota</taxon>
        <taxon>Viridiplantae</taxon>
        <taxon>Streptophyta</taxon>
        <taxon>Embryophyta</taxon>
        <taxon>Tracheophyta</taxon>
        <taxon>Spermatophyta</taxon>
        <taxon>Magnoliopsida</taxon>
        <taxon>eudicotyledons</taxon>
        <taxon>Gunneridae</taxon>
        <taxon>Pentapetalae</taxon>
        <taxon>asterids</taxon>
        <taxon>lamiids</taxon>
        <taxon>Lamiales</taxon>
        <taxon>Lamiaceae</taxon>
        <taxon>Nepetoideae</taxon>
        <taxon>Elsholtzieae</taxon>
        <taxon>Perilla</taxon>
    </lineage>
</organism>
<feature type="domain" description="ABC transmembrane type-1" evidence="12">
    <location>
        <begin position="20"/>
        <end position="308"/>
    </location>
</feature>
<dbReference type="PANTHER" id="PTHR45136:SF2">
    <property type="entry name" value="ABC TRANSPORTER DOMAIN-CONTAINING PROTEIN"/>
    <property type="match status" value="1"/>
</dbReference>
<feature type="transmembrane region" description="Helical" evidence="10">
    <location>
        <begin position="66"/>
        <end position="87"/>
    </location>
</feature>
<keyword evidence="2" id="KW-0813">Transport</keyword>
<feature type="domain" description="ABC transporter" evidence="11">
    <location>
        <begin position="1002"/>
        <end position="1239"/>
    </location>
</feature>
<evidence type="ECO:0000256" key="10">
    <source>
        <dbReference type="SAM" id="Phobius"/>
    </source>
</evidence>
<dbReference type="SMART" id="SM00382">
    <property type="entry name" value="AAA"/>
    <property type="match status" value="2"/>
</dbReference>
<evidence type="ECO:0000313" key="14">
    <source>
        <dbReference type="Proteomes" id="UP001190926"/>
    </source>
</evidence>
<dbReference type="AlphaFoldDB" id="A0AAD4IUW1"/>
<keyword evidence="14" id="KW-1185">Reference proteome</keyword>
<proteinExistence type="inferred from homology"/>
<dbReference type="CDD" id="cd03249">
    <property type="entry name" value="ABC_MTABC3_MDL1_MDL2"/>
    <property type="match status" value="2"/>
</dbReference>
<name>A0AAD4IUW1_PERFH</name>
<evidence type="ECO:0000313" key="13">
    <source>
        <dbReference type="EMBL" id="KAH6821526.1"/>
    </source>
</evidence>
<dbReference type="InterPro" id="IPR003439">
    <property type="entry name" value="ABC_transporter-like_ATP-bd"/>
</dbReference>
<sequence length="1247" mass="136179">MRNKSGLFRCADSVDMLLMLIGTVGGIGEGLAPSLTMYVLSGAIDAFGTADQSIASDVVNKYALRLLYVGVGVGFNGFLEGLCWTRTAERQTSRMRMEYLSSVLRQEVAFFDNQDVSSTAFQVVSNTSTDAHTIQDVIANKIPNSLVQFSSLVFGLIVAFMLSWRLALASLPLVIGFIIPILAFGKLMADLGVKSKNAYGVAGNIVEQAISNIRTVYSYVAEQKTVDKFSHTLEESMELGIKQGLMKGLMIGSMGVMFATWAFQSWVGGILVSEKGESGGRVFIAGTCIILGGLSCITALPNVPYITEASAASKRIFEMINRVPDIDAEDDNGKVLATVRGQIEFREVHFSYPSRKDETVLEGLSLRIRPGQKVGLVGGSGSGKSTIVSLLERFYDPVKGDVLLDGHRIKKLQLKWYRSQFGLVSQEPVLFATSIKENVLFGKEDASLEEVITAAKAANAHNFIVEFPQGYDTQVGQLGVQLSGGQKQRIAIARALLRDPKILLLDEATSALDAHSESSVQEAIDQAAQGRTTVLIAHRLSSIRNVDTIMVLESGRVSESGSHDDLVQINDGLYSRMVNLQKSSALNNEFSPETNPKKLMYSHSHSLRSLNGSSLQNRPASPFLPALPVSLLSSMQNSPASSFSVPYERDEKESDPSSSPYSLWQLFQMNSPEWKQTLLGCLGAVGFGAVQPINAYCMGALVSAYFGDRNSKIKSETRFYCFIFLSIGVVTFFSNIIQHYNFAVMGERLTRRLREMILEKILSYEIGWFDRDENTSAAICARLSTEANLVRSLVGDRMSLLVQVFTNALLSFVLGLIVAWRLAAVMISIQPMIITSFYFRTVLMKQMSVKAQEAQNEGSQVASEAVVNHRTVTAFSSQRRILALFEATLEGPRAQSRRQSWISGAGLCTSQFLTTASVALSFWYGGTLMGNGLISSKQLFLAFFILMSTGRTIADAGAMSSDLSKGSSAVSSVLAILDRESKIESSKSNKDLEMDEAAQGKIEFDDVYFSYPSRPARMILNGLNLKIEAGQTVALVGESGCGKSTVIGLIERFYDPVKGTVMIDDQDIRSYNLREMRSHIALVSQEPALFAGTIHENIIYGCRYGATQSEIEQAATLANAHEFISSMKDGYQTYCGERGVQLSGGQKQRIALARAILKKPKILLLDEATSALDSLAESLVQEALDKMMVGRTCVVVAHRLSTIQMADTIAVVKNGKIVEEGTHSALLALRDAGSYYSLVKLQHHYSP</sequence>
<evidence type="ECO:0000259" key="12">
    <source>
        <dbReference type="PROSITE" id="PS50929"/>
    </source>
</evidence>
<dbReference type="SUPFAM" id="SSF90123">
    <property type="entry name" value="ABC transporter transmembrane region"/>
    <property type="match status" value="2"/>
</dbReference>
<protein>
    <submittedName>
        <fullName evidence="13">ABC transporter family protein</fullName>
    </submittedName>
</protein>
<dbReference type="GO" id="GO:0016020">
    <property type="term" value="C:membrane"/>
    <property type="evidence" value="ECO:0007669"/>
    <property type="project" value="InterPro"/>
</dbReference>
<keyword evidence="9" id="KW-0325">Glycoprotein</keyword>
<evidence type="ECO:0000256" key="4">
    <source>
        <dbReference type="ARBA" id="ARBA00022737"/>
    </source>
</evidence>
<dbReference type="InterPro" id="IPR003593">
    <property type="entry name" value="AAA+_ATPase"/>
</dbReference>
<feature type="transmembrane region" description="Helical" evidence="10">
    <location>
        <begin position="283"/>
        <end position="306"/>
    </location>
</feature>
<evidence type="ECO:0000256" key="7">
    <source>
        <dbReference type="ARBA" id="ARBA00022989"/>
    </source>
</evidence>
<feature type="domain" description="ABC transporter" evidence="11">
    <location>
        <begin position="343"/>
        <end position="579"/>
    </location>
</feature>
<dbReference type="CDD" id="cd18577">
    <property type="entry name" value="ABC_6TM_Pgp_ABCB1_D1_like"/>
    <property type="match status" value="1"/>
</dbReference>
<keyword evidence="4" id="KW-0677">Repeat</keyword>
<dbReference type="CDD" id="cd18578">
    <property type="entry name" value="ABC_6TM_Pgp_ABCB1_D2_like"/>
    <property type="match status" value="1"/>
</dbReference>
<feature type="transmembrane region" description="Helical" evidence="10">
    <location>
        <begin position="719"/>
        <end position="737"/>
    </location>
</feature>